<dbReference type="RefSeq" id="WP_090205785.1">
    <property type="nucleotide sequence ID" value="NZ_LT629777.1"/>
</dbReference>
<protein>
    <submittedName>
        <fullName evidence="1">Uncharacterized protein</fullName>
    </submittedName>
</protein>
<reference evidence="2" key="1">
    <citation type="submission" date="2016-10" db="EMBL/GenBank/DDBJ databases">
        <authorList>
            <person name="Varghese N."/>
            <person name="Submissions S."/>
        </authorList>
    </citation>
    <scope>NUCLEOTIDE SEQUENCE [LARGE SCALE GENOMIC DNA]</scope>
    <source>
        <strain evidence="2">ATCC 23835</strain>
    </source>
</reference>
<gene>
    <name evidence="1" type="ORF">SAMN05216598_2858</name>
</gene>
<dbReference type="GeneID" id="300207826"/>
<name>A0A1H1V940_9PSED</name>
<sequence>MAIGIPGSSPIAMAPLAARPLAATDVPRESVALVRVPPTAAEEAETQARIKANIDEQLAQLNNHSEAFLRAQGQLSTATVGLRSVFNDFKSSLDENLAGKAFGFTVDADGLLRVLNTHGALSQDDMDQLNELMNNSNSLKNAAHQYMNSAIDYVNEDQKGPRMLGATYFLDKTNFGGIIDLGAVAADPRSKGAKDGWLTSQLWNKGIRTGGIHEVV</sequence>
<dbReference type="AlphaFoldDB" id="A0A1H1V940"/>
<dbReference type="EMBL" id="LT629777">
    <property type="protein sequence ID" value="SDS81235.1"/>
    <property type="molecule type" value="Genomic_DNA"/>
</dbReference>
<evidence type="ECO:0000313" key="2">
    <source>
        <dbReference type="Proteomes" id="UP000199524"/>
    </source>
</evidence>
<proteinExistence type="predicted"/>
<evidence type="ECO:0000313" key="1">
    <source>
        <dbReference type="EMBL" id="SDS81235.1"/>
    </source>
</evidence>
<keyword evidence="2" id="KW-1185">Reference proteome</keyword>
<dbReference type="Proteomes" id="UP000199524">
    <property type="component" value="Chromosome I"/>
</dbReference>
<accession>A0A1H1V940</accession>
<organism evidence="1 2">
    <name type="scientific">Pseudomonas asplenii</name>
    <dbReference type="NCBI Taxonomy" id="53407"/>
    <lineage>
        <taxon>Bacteria</taxon>
        <taxon>Pseudomonadati</taxon>
        <taxon>Pseudomonadota</taxon>
        <taxon>Gammaproteobacteria</taxon>
        <taxon>Pseudomonadales</taxon>
        <taxon>Pseudomonadaceae</taxon>
        <taxon>Pseudomonas</taxon>
    </lineage>
</organism>